<dbReference type="Pfam" id="PF00557">
    <property type="entry name" value="Peptidase_M24"/>
    <property type="match status" value="1"/>
</dbReference>
<dbReference type="EMBL" id="SACO01000002">
    <property type="protein sequence ID" value="RVU06942.1"/>
    <property type="molecule type" value="Genomic_DNA"/>
</dbReference>
<dbReference type="CDD" id="cd01066">
    <property type="entry name" value="APP_MetAP"/>
    <property type="match status" value="1"/>
</dbReference>
<gene>
    <name evidence="2" type="ORF">EOE18_02995</name>
</gene>
<dbReference type="Gene3D" id="3.90.230.10">
    <property type="entry name" value="Creatinase/methionine aminopeptidase superfamily"/>
    <property type="match status" value="1"/>
</dbReference>
<evidence type="ECO:0000259" key="1">
    <source>
        <dbReference type="Pfam" id="PF00557"/>
    </source>
</evidence>
<dbReference type="SUPFAM" id="SSF55920">
    <property type="entry name" value="Creatinase/aminopeptidase"/>
    <property type="match status" value="1"/>
</dbReference>
<evidence type="ECO:0000313" key="3">
    <source>
        <dbReference type="Proteomes" id="UP000282837"/>
    </source>
</evidence>
<comment type="caution">
    <text evidence="2">The sequence shown here is derived from an EMBL/GenBank/DDBJ whole genome shotgun (WGS) entry which is preliminary data.</text>
</comment>
<organism evidence="2 3">
    <name type="scientific">Novosphingobium umbonatum</name>
    <dbReference type="NCBI Taxonomy" id="1908524"/>
    <lineage>
        <taxon>Bacteria</taxon>
        <taxon>Pseudomonadati</taxon>
        <taxon>Pseudomonadota</taxon>
        <taxon>Alphaproteobacteria</taxon>
        <taxon>Sphingomonadales</taxon>
        <taxon>Sphingomonadaceae</taxon>
        <taxon>Novosphingobium</taxon>
    </lineage>
</organism>
<accession>A0A437NAR2</accession>
<keyword evidence="2" id="KW-0031">Aminopeptidase</keyword>
<keyword evidence="2" id="KW-0645">Protease</keyword>
<protein>
    <submittedName>
        <fullName evidence="2">Aminopeptidase P family protein</fullName>
    </submittedName>
</protein>
<dbReference type="PANTHER" id="PTHR46112:SF8">
    <property type="entry name" value="CYTOPLASMIC PEPTIDASE PEPQ-RELATED"/>
    <property type="match status" value="1"/>
</dbReference>
<keyword evidence="2" id="KW-0378">Hydrolase</keyword>
<dbReference type="OrthoDB" id="7323313at2"/>
<evidence type="ECO:0000313" key="2">
    <source>
        <dbReference type="EMBL" id="RVU06942.1"/>
    </source>
</evidence>
<dbReference type="InterPro" id="IPR036005">
    <property type="entry name" value="Creatinase/aminopeptidase-like"/>
</dbReference>
<keyword evidence="3" id="KW-1185">Reference proteome</keyword>
<dbReference type="InterPro" id="IPR050659">
    <property type="entry name" value="Peptidase_M24B"/>
</dbReference>
<proteinExistence type="predicted"/>
<name>A0A437NAR2_9SPHN</name>
<feature type="domain" description="Peptidase M24" evidence="1">
    <location>
        <begin position="219"/>
        <end position="418"/>
    </location>
</feature>
<sequence length="434" mass="46541">MNRLPSLCDDDLLDRLNEAGPYHVGEAAAVMERWGLDAIVIAQPVNVFHTLGHWPQIARTRMGQPAGTFAILTARQPDRPVLVTSRFLHFYTYADGRGPRDAFLYDDLADTGDLGRNGDFPLCPDKGAAPLSTMEQHRFATSAKALQTRAAWRNAGGALVGALQELGVWGDDLHATRIGWDDPLLAGVLARHGFTGESLAADNALREIRLIKSPLEQDLMARAAQANVDALSAVGHAVRAGASYRELHALFRAEAAARGNTAVFLNVDRSSSEASPHRIADGQALFLDAVSHFQNYHGDFARTVFVGEPTRAAARAAEAAAFAWQSVREALKPGVTFADITAIGQQALHKGGYDVMIGFGPHSCGLAHTDEPGEDAGGFWRKPNIALREGMIISVDCPVLDSGIGGSAHCEDLVLITADGCRQIHSTHEPVIVV</sequence>
<dbReference type="GO" id="GO:0004177">
    <property type="term" value="F:aminopeptidase activity"/>
    <property type="evidence" value="ECO:0007669"/>
    <property type="project" value="UniProtKB-KW"/>
</dbReference>
<dbReference type="PANTHER" id="PTHR46112">
    <property type="entry name" value="AMINOPEPTIDASE"/>
    <property type="match status" value="1"/>
</dbReference>
<dbReference type="InterPro" id="IPR000994">
    <property type="entry name" value="Pept_M24"/>
</dbReference>
<dbReference type="Proteomes" id="UP000282837">
    <property type="component" value="Unassembled WGS sequence"/>
</dbReference>
<reference evidence="2 3" key="1">
    <citation type="submission" date="2019-01" db="EMBL/GenBank/DDBJ databases">
        <authorList>
            <person name="Chen W.-M."/>
        </authorList>
    </citation>
    <scope>NUCLEOTIDE SEQUENCE [LARGE SCALE GENOMIC DNA]</scope>
    <source>
        <strain evidence="2 3">FSY-9</strain>
    </source>
</reference>
<dbReference type="AlphaFoldDB" id="A0A437NAR2"/>